<dbReference type="Proteomes" id="UP000002748">
    <property type="component" value="Unassembled WGS sequence"/>
</dbReference>
<evidence type="ECO:0000256" key="1">
    <source>
        <dbReference type="SAM" id="MobiDB-lite"/>
    </source>
</evidence>
<dbReference type="RefSeq" id="XP_014183450.1">
    <property type="nucleotide sequence ID" value="XM_014327975.1"/>
</dbReference>
<reference evidence="2 3" key="1">
    <citation type="journal article" date="2012" name="Eukaryot. Cell">
        <title>Draft genome sequence of CBS 2479, the standard type strain of Trichosporon asahii.</title>
        <authorList>
            <person name="Yang R.Y."/>
            <person name="Li H.T."/>
            <person name="Zhu H."/>
            <person name="Zhou G.P."/>
            <person name="Wang M."/>
            <person name="Wang L."/>
        </authorList>
    </citation>
    <scope>NUCLEOTIDE SEQUENCE [LARGE SCALE GENOMIC DNA]</scope>
    <source>
        <strain evidence="3">ATCC 90039 / CBS 2479 / JCM 2466 / KCTC 7840 / NCYC 2677 / UAMH 7654</strain>
    </source>
</reference>
<dbReference type="GeneID" id="25988055"/>
<gene>
    <name evidence="2" type="ORF">A1Q1_04542</name>
</gene>
<dbReference type="AlphaFoldDB" id="J5TRC0"/>
<organism evidence="2 3">
    <name type="scientific">Trichosporon asahii var. asahii (strain ATCC 90039 / CBS 2479 / JCM 2466 / KCTC 7840 / NBRC 103889/ NCYC 2677 / UAMH 7654)</name>
    <name type="common">Yeast</name>
    <dbReference type="NCBI Taxonomy" id="1186058"/>
    <lineage>
        <taxon>Eukaryota</taxon>
        <taxon>Fungi</taxon>
        <taxon>Dikarya</taxon>
        <taxon>Basidiomycota</taxon>
        <taxon>Agaricomycotina</taxon>
        <taxon>Tremellomycetes</taxon>
        <taxon>Trichosporonales</taxon>
        <taxon>Trichosporonaceae</taxon>
        <taxon>Trichosporon</taxon>
    </lineage>
</organism>
<name>J5TRC0_TRIAS</name>
<accession>J5TRC0</accession>
<sequence>MEDIVSSASAVPIPVAQPSAVRDSERWTHGDFALISSDHIRFRIPAFYISVFRDMHDLGHGENIVIQLDDGECETAAIIDLFLKFVIDNKAWETPPQGLQDMLPWLHLLDFLDKWDCSAAYETLILHAMHRVCHGQMFDIWAFLLGAHADDADLCALALKTEAARSVWKHTPEQVKSQVAGRRCTDPTAMSLELWHLIPPDYGWALAQAWGHHMVTATAVAATDRFPCPCPAHNIMTRWVDLSGEFRWRLASIKCFRTRCTRRVPVRGASHQANGRSAVEGRGTESRVLRLTDAVLEHSEVIGLFVELLVHRQCMELKGNSLPDSWGGVQKYVHLVQFLDNAGHCEDLIALFCYQLGKAVEGKKLAAVWGALLGGLAKDVDLMVISLKAGDVNDTWTTEEDVLVTDGLTTAEGWALVKADAASGGDRILLGANRLDPSSWSKEMRGLICKDYLLALYSGWTKVEPEVHLLEGYVAMSPTEVGSDDGRDSPSPSLFVRTSSYRKRNLLSRGGAAYFSRRLASLSIGTARKADTEQELSDLSRSSGTDRTSSETDPMVAVWKQYAEEVKGALAELNRSAPIAVLHHPVPVPAGSAKDRMRHILAYGVNMRSKINEQR</sequence>
<proteinExistence type="predicted"/>
<evidence type="ECO:0000313" key="3">
    <source>
        <dbReference type="Proteomes" id="UP000002748"/>
    </source>
</evidence>
<evidence type="ECO:0000313" key="2">
    <source>
        <dbReference type="EMBL" id="EJT52331.1"/>
    </source>
</evidence>
<dbReference type="KEGG" id="tasa:A1Q1_04542"/>
<feature type="region of interest" description="Disordered" evidence="1">
    <location>
        <begin position="531"/>
        <end position="552"/>
    </location>
</feature>
<feature type="compositionally biased region" description="Polar residues" evidence="1">
    <location>
        <begin position="537"/>
        <end position="547"/>
    </location>
</feature>
<protein>
    <recommendedName>
        <fullName evidence="4">BTB domain-containing protein</fullName>
    </recommendedName>
</protein>
<dbReference type="VEuPathDB" id="FungiDB:A1Q1_04542"/>
<comment type="caution">
    <text evidence="2">The sequence shown here is derived from an EMBL/GenBank/DDBJ whole genome shotgun (WGS) entry which is preliminary data.</text>
</comment>
<dbReference type="HOGENOM" id="CLU_444226_0_0_1"/>
<evidence type="ECO:0008006" key="4">
    <source>
        <dbReference type="Google" id="ProtNLM"/>
    </source>
</evidence>
<dbReference type="EMBL" id="ALBS01000027">
    <property type="protein sequence ID" value="EJT52331.1"/>
    <property type="molecule type" value="Genomic_DNA"/>
</dbReference>